<evidence type="ECO:0000313" key="2">
    <source>
        <dbReference type="Proteomes" id="UP001154265"/>
    </source>
</evidence>
<proteinExistence type="predicted"/>
<reference evidence="1" key="2">
    <citation type="submission" date="2022-01" db="EMBL/GenBank/DDBJ databases">
        <authorList>
            <person name="Zivanovic Y."/>
            <person name="Moreira D."/>
            <person name="Lopez-Garcia P."/>
        </authorList>
    </citation>
    <scope>NUCLEOTIDE SEQUENCE</scope>
    <source>
        <strain evidence="1">G9</strain>
    </source>
</reference>
<sequence>MNCNKFLLDIQDFINKSIQNDNRKRDVLTCNNTFICDDGYKSEKEILTRIKAGSFKNTKEQGDLLEDLLKSLFNRMSLISSLSVTNRDTALGQIDINLITVDETIYEVWGLIGDCPSCLIGECKNYQTSKVARPEIEKTCWRACKGRALSFFIGPSFKETAIEEIGDFNTQKGSIFHRSEGVYIVPITLGMLDVIISNELNFCYFIRWAIQASKRMAIANYL</sequence>
<dbReference type="RefSeq" id="WP_277865341.1">
    <property type="nucleotide sequence ID" value="NZ_JAKKUT010000001.1"/>
</dbReference>
<comment type="caution">
    <text evidence="1">The sequence shown here is derived from an EMBL/GenBank/DDBJ whole genome shotgun (WGS) entry which is preliminary data.</text>
</comment>
<keyword evidence="2" id="KW-1185">Reference proteome</keyword>
<reference evidence="1" key="1">
    <citation type="journal article" date="2022" name="Genome Biol. Evol.">
        <title>A New Gene Family Diagnostic for Intracellular Biomineralization of Amorphous Ca Carbonates by Cyanobacteria.</title>
        <authorList>
            <person name="Benzerara K."/>
            <person name="Duprat E."/>
            <person name="Bitard-Feildel T."/>
            <person name="Caumes G."/>
            <person name="Cassier-Chauvat C."/>
            <person name="Chauvat F."/>
            <person name="Dezi M."/>
            <person name="Diop S.I."/>
            <person name="Gaschignard G."/>
            <person name="Gorgen S."/>
            <person name="Gugger M."/>
            <person name="Lopez-Garcia P."/>
            <person name="Millet M."/>
            <person name="Skouri-Panet F."/>
            <person name="Moreira D."/>
            <person name="Callebaut I."/>
        </authorList>
    </citation>
    <scope>NUCLEOTIDE SEQUENCE</scope>
    <source>
        <strain evidence="1">G9</strain>
    </source>
</reference>
<organism evidence="1 2">
    <name type="scientific">Candidatus Synechococcus calcipolaris G9</name>
    <dbReference type="NCBI Taxonomy" id="1497997"/>
    <lineage>
        <taxon>Bacteria</taxon>
        <taxon>Bacillati</taxon>
        <taxon>Cyanobacteriota</taxon>
        <taxon>Cyanophyceae</taxon>
        <taxon>Synechococcales</taxon>
        <taxon>Synechococcaceae</taxon>
        <taxon>Synechococcus</taxon>
    </lineage>
</organism>
<evidence type="ECO:0000313" key="1">
    <source>
        <dbReference type="EMBL" id="MDG2989416.1"/>
    </source>
</evidence>
<protein>
    <recommendedName>
        <fullName evidence="3">Restriction endonuclease type IV Mrr domain-containing protein</fullName>
    </recommendedName>
</protein>
<dbReference type="EMBL" id="JAKKUT010000001">
    <property type="protein sequence ID" value="MDG2989416.1"/>
    <property type="molecule type" value="Genomic_DNA"/>
</dbReference>
<gene>
    <name evidence="1" type="ORF">L3556_00495</name>
</gene>
<dbReference type="Proteomes" id="UP001154265">
    <property type="component" value="Unassembled WGS sequence"/>
</dbReference>
<evidence type="ECO:0008006" key="3">
    <source>
        <dbReference type="Google" id="ProtNLM"/>
    </source>
</evidence>
<name>A0ABT6EU37_9SYNE</name>
<accession>A0ABT6EU37</accession>